<gene>
    <name evidence="2" type="ORF">G3M56_014165</name>
</gene>
<dbReference type="SMART" id="SM00448">
    <property type="entry name" value="REC"/>
    <property type="match status" value="1"/>
</dbReference>
<dbReference type="PANTHER" id="PTHR44591:SF23">
    <property type="entry name" value="CHEY SUBFAMILY"/>
    <property type="match status" value="1"/>
</dbReference>
<evidence type="ECO:0000256" key="1">
    <source>
        <dbReference type="ARBA" id="ARBA00022553"/>
    </source>
</evidence>
<dbReference type="PROSITE" id="PS50110">
    <property type="entry name" value="RESPONSE_REGULATORY"/>
    <property type="match status" value="1"/>
</dbReference>
<dbReference type="InterPro" id="IPR001789">
    <property type="entry name" value="Sig_transdc_resp-reg_receiver"/>
</dbReference>
<sequence length="186" mass="21256">MAENEELPDLMTVKETSQYLRIPLPTVYYLVQRQQLPAVQIGGRWRIKRKLLDRDILKKEEPRERSVMLIDTDEAMRVMVGQYLTKSGVAPVLVKNAEEAIGQLAVNQPDLILLDLNQPDLAGDELYTRIRKSHPDVPLFVISGHPDGEVLWRIMQAGPVTMLRKPIHFEHLEALLKMTEPSAVEE</sequence>
<dbReference type="SUPFAM" id="SSF52172">
    <property type="entry name" value="CheY-like"/>
    <property type="match status" value="1"/>
</dbReference>
<dbReference type="GO" id="GO:0000160">
    <property type="term" value="P:phosphorelay signal transduction system"/>
    <property type="evidence" value="ECO:0007669"/>
    <property type="project" value="InterPro"/>
</dbReference>
<accession>A0A6B3LER9</accession>
<proteinExistence type="predicted"/>
<dbReference type="RefSeq" id="WP_164365388.1">
    <property type="nucleotide sequence ID" value="NZ_CP066776.1"/>
</dbReference>
<protein>
    <submittedName>
        <fullName evidence="2">Response regulator</fullName>
    </submittedName>
</protein>
<dbReference type="InterPro" id="IPR010093">
    <property type="entry name" value="SinI_DNA-bd"/>
</dbReference>
<reference evidence="2 3" key="1">
    <citation type="submission" date="2020-12" db="EMBL/GenBank/DDBJ databases">
        <title>Sulforoseuscoccus oceanibium gen. nov., sp. nov., a representative of the phylum Verrucomicrobia with special cytoplasmic membrane, and proposal of Sulforoseuscoccusaceae fam. nov.</title>
        <authorList>
            <person name="Xi F."/>
        </authorList>
    </citation>
    <scope>NUCLEOTIDE SEQUENCE [LARGE SCALE GENOMIC DNA]</scope>
    <source>
        <strain evidence="2 3">T37</strain>
    </source>
</reference>
<dbReference type="AlphaFoldDB" id="A0A6B3LER9"/>
<evidence type="ECO:0000313" key="3">
    <source>
        <dbReference type="Proteomes" id="UP000475117"/>
    </source>
</evidence>
<dbReference type="PANTHER" id="PTHR44591">
    <property type="entry name" value="STRESS RESPONSE REGULATOR PROTEIN 1"/>
    <property type="match status" value="1"/>
</dbReference>
<organism evidence="2 3">
    <name type="scientific">Sulfuriroseicoccus oceanibius</name>
    <dbReference type="NCBI Taxonomy" id="2707525"/>
    <lineage>
        <taxon>Bacteria</taxon>
        <taxon>Pseudomonadati</taxon>
        <taxon>Verrucomicrobiota</taxon>
        <taxon>Verrucomicrobiia</taxon>
        <taxon>Verrucomicrobiales</taxon>
        <taxon>Verrucomicrobiaceae</taxon>
        <taxon>Sulfuriroseicoccus</taxon>
    </lineage>
</organism>
<dbReference type="NCBIfam" id="TIGR01764">
    <property type="entry name" value="excise"/>
    <property type="match status" value="1"/>
</dbReference>
<dbReference type="GO" id="GO:0003677">
    <property type="term" value="F:DNA binding"/>
    <property type="evidence" value="ECO:0007669"/>
    <property type="project" value="InterPro"/>
</dbReference>
<dbReference type="KEGG" id="soa:G3M56_014165"/>
<dbReference type="InterPro" id="IPR041657">
    <property type="entry name" value="HTH_17"/>
</dbReference>
<dbReference type="InterPro" id="IPR050595">
    <property type="entry name" value="Bact_response_regulator"/>
</dbReference>
<keyword evidence="3" id="KW-1185">Reference proteome</keyword>
<dbReference type="InterPro" id="IPR011006">
    <property type="entry name" value="CheY-like_superfamily"/>
</dbReference>
<dbReference type="Gene3D" id="3.40.50.2300">
    <property type="match status" value="1"/>
</dbReference>
<evidence type="ECO:0000313" key="2">
    <source>
        <dbReference type="EMBL" id="QQL44986.1"/>
    </source>
</evidence>
<dbReference type="Pfam" id="PF00072">
    <property type="entry name" value="Response_reg"/>
    <property type="match status" value="1"/>
</dbReference>
<dbReference type="CDD" id="cd00156">
    <property type="entry name" value="REC"/>
    <property type="match status" value="1"/>
</dbReference>
<name>A0A6B3LER9_9BACT</name>
<dbReference type="EMBL" id="CP066776">
    <property type="protein sequence ID" value="QQL44986.1"/>
    <property type="molecule type" value="Genomic_DNA"/>
</dbReference>
<dbReference type="Proteomes" id="UP000475117">
    <property type="component" value="Chromosome"/>
</dbReference>
<dbReference type="Pfam" id="PF12728">
    <property type="entry name" value="HTH_17"/>
    <property type="match status" value="1"/>
</dbReference>
<keyword evidence="1" id="KW-0597">Phosphoprotein</keyword>